<dbReference type="PANTHER" id="PTHR46438">
    <property type="entry name" value="ALPHA/BETA-HYDROLASES SUPERFAMILY PROTEIN"/>
    <property type="match status" value="1"/>
</dbReference>
<reference evidence="2 3" key="1">
    <citation type="submission" date="2020-08" db="EMBL/GenBank/DDBJ databases">
        <title>Sequencing the genomes of 1000 actinobacteria strains.</title>
        <authorList>
            <person name="Klenk H.-P."/>
        </authorList>
    </citation>
    <scope>NUCLEOTIDE SEQUENCE [LARGE SCALE GENOMIC DNA]</scope>
    <source>
        <strain evidence="2 3">DSM 12511</strain>
    </source>
</reference>
<dbReference type="RefSeq" id="WP_184752025.1">
    <property type="nucleotide sequence ID" value="NZ_BAAAJR010000001.1"/>
</dbReference>
<keyword evidence="3" id="KW-1185">Reference proteome</keyword>
<organism evidence="2 3">
    <name type="scientific">Microbacterium thalassium</name>
    <dbReference type="NCBI Taxonomy" id="362649"/>
    <lineage>
        <taxon>Bacteria</taxon>
        <taxon>Bacillati</taxon>
        <taxon>Actinomycetota</taxon>
        <taxon>Actinomycetes</taxon>
        <taxon>Micrococcales</taxon>
        <taxon>Microbacteriaceae</taxon>
        <taxon>Microbacterium</taxon>
    </lineage>
</organism>
<comment type="caution">
    <text evidence="2">The sequence shown here is derived from an EMBL/GenBank/DDBJ whole genome shotgun (WGS) entry which is preliminary data.</text>
</comment>
<dbReference type="InterPro" id="IPR000639">
    <property type="entry name" value="Epox_hydrolase-like"/>
</dbReference>
<dbReference type="AlphaFoldDB" id="A0A7X0FSG1"/>
<protein>
    <submittedName>
        <fullName evidence="2">Pimeloyl-ACP methyl ester carboxylesterase</fullName>
    </submittedName>
</protein>
<sequence length="276" mass="29480">MNAPSFHDLPVHHLERPGGRIAYRVTGEGPLVVCIPGMGELASSFRFTVPALAAAGFRVAAMDLRGHGDSDTTFDAYDDAAAGSDALALARHLGGRAVLAGNSLGAGAAVWAAAEDPSAVAGLVLIGPFVRNPPTNPVMGMIFRIMMARPWARQAWLAYLPSLYPGDRPADFEEHRSRIRAAMTRPGYTRAFAATTHTDHAVAEERLDRVTAPTAVVMGSRDPDFADPAAEADWIAQRLDARITMIDGAGHYPQAQRPDEVNDVLIAFCRQVTADA</sequence>
<dbReference type="SUPFAM" id="SSF53474">
    <property type="entry name" value="alpha/beta-Hydrolases"/>
    <property type="match status" value="1"/>
</dbReference>
<dbReference type="Proteomes" id="UP000537775">
    <property type="component" value="Unassembled WGS sequence"/>
</dbReference>
<dbReference type="PRINTS" id="PR00111">
    <property type="entry name" value="ABHYDROLASE"/>
</dbReference>
<dbReference type="InterPro" id="IPR000073">
    <property type="entry name" value="AB_hydrolase_1"/>
</dbReference>
<evidence type="ECO:0000313" key="3">
    <source>
        <dbReference type="Proteomes" id="UP000537775"/>
    </source>
</evidence>
<accession>A0A7X0FSG1</accession>
<gene>
    <name evidence="2" type="ORF">HD594_003198</name>
</gene>
<evidence type="ECO:0000259" key="1">
    <source>
        <dbReference type="Pfam" id="PF12697"/>
    </source>
</evidence>
<dbReference type="PANTHER" id="PTHR46438:SF11">
    <property type="entry name" value="LIPASE-RELATED"/>
    <property type="match status" value="1"/>
</dbReference>
<dbReference type="GO" id="GO:0003824">
    <property type="term" value="F:catalytic activity"/>
    <property type="evidence" value="ECO:0007669"/>
    <property type="project" value="InterPro"/>
</dbReference>
<proteinExistence type="predicted"/>
<dbReference type="PRINTS" id="PR00412">
    <property type="entry name" value="EPOXHYDRLASE"/>
</dbReference>
<dbReference type="InterPro" id="IPR029058">
    <property type="entry name" value="AB_hydrolase_fold"/>
</dbReference>
<dbReference type="Gene3D" id="3.40.50.1820">
    <property type="entry name" value="alpha/beta hydrolase"/>
    <property type="match status" value="1"/>
</dbReference>
<evidence type="ECO:0000313" key="2">
    <source>
        <dbReference type="EMBL" id="MBB6392885.1"/>
    </source>
</evidence>
<dbReference type="EMBL" id="JACHML010000001">
    <property type="protein sequence ID" value="MBB6392885.1"/>
    <property type="molecule type" value="Genomic_DNA"/>
</dbReference>
<name>A0A7X0FSG1_9MICO</name>
<dbReference type="Pfam" id="PF12697">
    <property type="entry name" value="Abhydrolase_6"/>
    <property type="match status" value="1"/>
</dbReference>
<feature type="domain" description="AB hydrolase-1" evidence="1">
    <location>
        <begin position="32"/>
        <end position="263"/>
    </location>
</feature>